<name>A0A2P5XSR8_GOSBA</name>
<accession>A0A2P5XSR8</accession>
<dbReference type="Proteomes" id="UP000239757">
    <property type="component" value="Unassembled WGS sequence"/>
</dbReference>
<organism evidence="2 3">
    <name type="scientific">Gossypium barbadense</name>
    <name type="common">Sea Island cotton</name>
    <name type="synonym">Hibiscus barbadensis</name>
    <dbReference type="NCBI Taxonomy" id="3634"/>
    <lineage>
        <taxon>Eukaryota</taxon>
        <taxon>Viridiplantae</taxon>
        <taxon>Streptophyta</taxon>
        <taxon>Embryophyta</taxon>
        <taxon>Tracheophyta</taxon>
        <taxon>Spermatophyta</taxon>
        <taxon>Magnoliopsida</taxon>
        <taxon>eudicotyledons</taxon>
        <taxon>Gunneridae</taxon>
        <taxon>Pentapetalae</taxon>
        <taxon>rosids</taxon>
        <taxon>malvids</taxon>
        <taxon>Malvales</taxon>
        <taxon>Malvaceae</taxon>
        <taxon>Malvoideae</taxon>
        <taxon>Gossypium</taxon>
    </lineage>
</organism>
<dbReference type="EMBL" id="KZ664289">
    <property type="protein sequence ID" value="PPS06399.1"/>
    <property type="molecule type" value="Genomic_DNA"/>
</dbReference>
<sequence>MSTQDKEGFIAPEPKLQQDNAMNKGREEEPPSTKTMEIVDYYQVANKDTHEERRLQIEELDEWRAHKLRTYDKLKLRQNKLDTSPNQLQNTRPGTRACLKPWQTKGRDTAIRYGCVEAGHDFPKTQDAINPHGRATWPWVNFIDLSAPPHLIASPTS</sequence>
<protein>
    <submittedName>
        <fullName evidence="2">Uncharacterized protein</fullName>
    </submittedName>
</protein>
<dbReference type="AlphaFoldDB" id="A0A2P5XSR8"/>
<reference evidence="2 3" key="1">
    <citation type="submission" date="2015-01" db="EMBL/GenBank/DDBJ databases">
        <title>Genome of allotetraploid Gossypium barbadense reveals genomic plasticity and fiber elongation in cotton evolution.</title>
        <authorList>
            <person name="Chen X."/>
            <person name="Liu X."/>
            <person name="Zhao B."/>
            <person name="Zheng H."/>
            <person name="Hu Y."/>
            <person name="Lu G."/>
            <person name="Yang C."/>
            <person name="Chen J."/>
            <person name="Shan C."/>
            <person name="Zhang L."/>
            <person name="Zhou Y."/>
            <person name="Wang L."/>
            <person name="Guo W."/>
            <person name="Bai Y."/>
            <person name="Ruan J."/>
            <person name="Shangguan X."/>
            <person name="Mao Y."/>
            <person name="Jiang J."/>
            <person name="Zhu Y."/>
            <person name="Lei J."/>
            <person name="Kang H."/>
            <person name="Chen S."/>
            <person name="He X."/>
            <person name="Wang R."/>
            <person name="Wang Y."/>
            <person name="Chen J."/>
            <person name="Wang L."/>
            <person name="Yu S."/>
            <person name="Wang B."/>
            <person name="Wei J."/>
            <person name="Song S."/>
            <person name="Lu X."/>
            <person name="Gao Z."/>
            <person name="Gu W."/>
            <person name="Deng X."/>
            <person name="Ma D."/>
            <person name="Wang S."/>
            <person name="Liang W."/>
            <person name="Fang L."/>
            <person name="Cai C."/>
            <person name="Zhu X."/>
            <person name="Zhou B."/>
            <person name="Zhang Y."/>
            <person name="Chen Z."/>
            <person name="Xu S."/>
            <person name="Zhu R."/>
            <person name="Wang S."/>
            <person name="Zhang T."/>
            <person name="Zhao G."/>
        </authorList>
    </citation>
    <scope>NUCLEOTIDE SEQUENCE [LARGE SCALE GENOMIC DNA]</scope>
    <source>
        <strain evidence="3">cv. Xinhai21</strain>
        <tissue evidence="2">Leaf</tissue>
    </source>
</reference>
<evidence type="ECO:0000313" key="2">
    <source>
        <dbReference type="EMBL" id="PPS06399.1"/>
    </source>
</evidence>
<evidence type="ECO:0000256" key="1">
    <source>
        <dbReference type="SAM" id="MobiDB-lite"/>
    </source>
</evidence>
<gene>
    <name evidence="2" type="ORF">GOBAR_AA14248</name>
</gene>
<feature type="region of interest" description="Disordered" evidence="1">
    <location>
        <begin position="1"/>
        <end position="34"/>
    </location>
</feature>
<evidence type="ECO:0000313" key="3">
    <source>
        <dbReference type="Proteomes" id="UP000239757"/>
    </source>
</evidence>
<proteinExistence type="predicted"/>